<reference evidence="3" key="1">
    <citation type="submission" date="2018-05" db="EMBL/GenBank/DDBJ databases">
        <authorList>
            <person name="Lanie J.A."/>
            <person name="Ng W.-L."/>
            <person name="Kazmierczak K.M."/>
            <person name="Andrzejewski T.M."/>
            <person name="Davidsen T.M."/>
            <person name="Wayne K.J."/>
            <person name="Tettelin H."/>
            <person name="Glass J.I."/>
            <person name="Rusch D."/>
            <person name="Podicherti R."/>
            <person name="Tsui H.-C.T."/>
            <person name="Winkler M.E."/>
        </authorList>
    </citation>
    <scope>NUCLEOTIDE SEQUENCE</scope>
</reference>
<evidence type="ECO:0000256" key="1">
    <source>
        <dbReference type="SAM" id="MobiDB-lite"/>
    </source>
</evidence>
<proteinExistence type="predicted"/>
<sequence>MSEETNQPPAAGGSQESKKQTVRISLPPKPAASPTIKISVPPAGAAKAASTIKIPVPPKKTAPAVATGQRKAPPATAAEARRKISVDDIRKDNAPFEEESSFEAKPKRQKARVKKAAPVDNPFDITVALVTALSAIGLAAFLWTLGQV</sequence>
<evidence type="ECO:0000313" key="3">
    <source>
        <dbReference type="EMBL" id="SVA51245.1"/>
    </source>
</evidence>
<feature type="region of interest" description="Disordered" evidence="1">
    <location>
        <begin position="1"/>
        <end position="82"/>
    </location>
</feature>
<dbReference type="AlphaFoldDB" id="A0A381WFJ7"/>
<keyword evidence="2" id="KW-0472">Membrane</keyword>
<keyword evidence="2" id="KW-1133">Transmembrane helix</keyword>
<evidence type="ECO:0000256" key="2">
    <source>
        <dbReference type="SAM" id="Phobius"/>
    </source>
</evidence>
<keyword evidence="2" id="KW-0812">Transmembrane</keyword>
<gene>
    <name evidence="3" type="ORF">METZ01_LOCUS104099</name>
</gene>
<feature type="transmembrane region" description="Helical" evidence="2">
    <location>
        <begin position="122"/>
        <end position="145"/>
    </location>
</feature>
<organism evidence="3">
    <name type="scientific">marine metagenome</name>
    <dbReference type="NCBI Taxonomy" id="408172"/>
    <lineage>
        <taxon>unclassified sequences</taxon>
        <taxon>metagenomes</taxon>
        <taxon>ecological metagenomes</taxon>
    </lineage>
</organism>
<name>A0A381WFJ7_9ZZZZ</name>
<accession>A0A381WFJ7</accession>
<protein>
    <submittedName>
        <fullName evidence="3">Uncharacterized protein</fullName>
    </submittedName>
</protein>
<dbReference type="EMBL" id="UINC01011639">
    <property type="protein sequence ID" value="SVA51245.1"/>
    <property type="molecule type" value="Genomic_DNA"/>
</dbReference>